<gene>
    <name evidence="2" type="primary">LOC115823795</name>
</gene>
<reference evidence="2" key="1">
    <citation type="submission" date="2025-08" db="UniProtKB">
        <authorList>
            <consortium name="RefSeq"/>
        </authorList>
    </citation>
    <scope>IDENTIFICATION</scope>
</reference>
<organism evidence="1 2">
    <name type="scientific">Chanos chanos</name>
    <name type="common">Milkfish</name>
    <name type="synonym">Mugil chanos</name>
    <dbReference type="NCBI Taxonomy" id="29144"/>
    <lineage>
        <taxon>Eukaryota</taxon>
        <taxon>Metazoa</taxon>
        <taxon>Chordata</taxon>
        <taxon>Craniata</taxon>
        <taxon>Vertebrata</taxon>
        <taxon>Euteleostomi</taxon>
        <taxon>Actinopterygii</taxon>
        <taxon>Neopterygii</taxon>
        <taxon>Teleostei</taxon>
        <taxon>Ostariophysi</taxon>
        <taxon>Gonorynchiformes</taxon>
        <taxon>Chanidae</taxon>
        <taxon>Chanos</taxon>
    </lineage>
</organism>
<evidence type="ECO:0000313" key="1">
    <source>
        <dbReference type="Proteomes" id="UP000504632"/>
    </source>
</evidence>
<protein>
    <submittedName>
        <fullName evidence="2">Ig kappa chain V-V region T1</fullName>
    </submittedName>
</protein>
<accession>A0AC58UVX5</accession>
<dbReference type="Proteomes" id="UP000504632">
    <property type="component" value="Chromosome 11"/>
</dbReference>
<name>A0AC58UVX5_CHACN</name>
<evidence type="ECO:0000313" key="2">
    <source>
        <dbReference type="RefSeq" id="XP_075209728.1"/>
    </source>
</evidence>
<sequence>MSACQDLKLWSPVVITGIPNVVFTLQLKQIQIGDYVTLDCNISFHHEITWLRVRSGMDPEVVVVAGLNSDGQMSTVWSMGSNHFSGSVKNRSIALIIRNVSEEDLGSYYCVTKDGRMLQFGKGAHLYETLKISCGSSQLYQIYAAVLGIGQLMMIVAVVIVHMKTKKRNKD</sequence>
<proteinExistence type="predicted"/>
<dbReference type="RefSeq" id="XP_075209728.1">
    <property type="nucleotide sequence ID" value="XM_075353613.1"/>
</dbReference>
<keyword evidence="1" id="KW-1185">Reference proteome</keyword>